<sequence>MPSPTKDLGLVTDPAVRDAIAAWQSKDSEHWLAAFIAAPGLTDDGAIRDFSAFSAEIGHEYFTRIERVSPDGHTVIGQFHSETWGDFRTFFRFVSGGPEGKFTKLEIGQA</sequence>
<dbReference type="KEGG" id="mste:MSTE_04947"/>
<dbReference type="Proteomes" id="UP000217954">
    <property type="component" value="Chromosome"/>
</dbReference>
<proteinExistence type="predicted"/>
<evidence type="ECO:0008006" key="3">
    <source>
        <dbReference type="Google" id="ProtNLM"/>
    </source>
</evidence>
<dbReference type="RefSeq" id="WP_162291515.1">
    <property type="nucleotide sequence ID" value="NZ_AP018165.1"/>
</dbReference>
<protein>
    <recommendedName>
        <fullName evidence="3">SnoaL-like domain-containing protein</fullName>
    </recommendedName>
</protein>
<evidence type="ECO:0000313" key="1">
    <source>
        <dbReference type="EMBL" id="BAY00239.1"/>
    </source>
</evidence>
<keyword evidence="2" id="KW-1185">Reference proteome</keyword>
<name>A0A1Z4F4W6_9MYCO</name>
<accession>A0A1Z4F4W6</accession>
<dbReference type="AlphaFoldDB" id="A0A1Z4F4W6"/>
<evidence type="ECO:0000313" key="2">
    <source>
        <dbReference type="Proteomes" id="UP000217954"/>
    </source>
</evidence>
<reference evidence="1 2" key="2">
    <citation type="journal article" date="2017" name="Int. J. Syst. Evol. Microbiol.">
        <title>Mycobacterium stephanolepidis sp. nov., a rapidly growing species related to Mycobacterium chelonae, isolated from marine teleost fish, Stephanolepis cirrhifer.</title>
        <authorList>
            <person name="Fukano H."/>
            <person name="Wada S."/>
            <person name="Kurata O."/>
            <person name="Katayama K."/>
            <person name="Fujiwara N."/>
            <person name="Hoshino Y."/>
        </authorList>
    </citation>
    <scope>NUCLEOTIDE SEQUENCE [LARGE SCALE GENOMIC DNA]</scope>
    <source>
        <strain evidence="1 2">NJB0901</strain>
    </source>
</reference>
<gene>
    <name evidence="1" type="ORF">MSTE_04947</name>
</gene>
<reference evidence="2" key="1">
    <citation type="journal article" date="2017" name="Genome Announc.">
        <title>Complete Genome Sequence of Mycobacterium stephanolepidis.</title>
        <authorList>
            <person name="Fukano H."/>
            <person name="Yoshida M."/>
            <person name="Katayama Y."/>
            <person name="Omatsu T."/>
            <person name="Mizutani T."/>
            <person name="Kurata O."/>
            <person name="Wada S."/>
            <person name="Hoshino Y."/>
        </authorList>
    </citation>
    <scope>NUCLEOTIDE SEQUENCE [LARGE SCALE GENOMIC DNA]</scope>
    <source>
        <strain evidence="2">NJB0901</strain>
    </source>
</reference>
<organism evidence="1 2">
    <name type="scientific">[Mycobacterium] stephanolepidis</name>
    <dbReference type="NCBI Taxonomy" id="1520670"/>
    <lineage>
        <taxon>Bacteria</taxon>
        <taxon>Bacillati</taxon>
        <taxon>Actinomycetota</taxon>
        <taxon>Actinomycetes</taxon>
        <taxon>Mycobacteriales</taxon>
        <taxon>Mycobacteriaceae</taxon>
        <taxon>Mycobacteroides</taxon>
    </lineage>
</organism>
<dbReference type="OrthoDB" id="4762924at2"/>
<dbReference type="EMBL" id="AP018165">
    <property type="protein sequence ID" value="BAY00239.1"/>
    <property type="molecule type" value="Genomic_DNA"/>
</dbReference>